<dbReference type="Pfam" id="PF00078">
    <property type="entry name" value="RVT_1"/>
    <property type="match status" value="1"/>
</dbReference>
<dbReference type="SUPFAM" id="SSF56219">
    <property type="entry name" value="DNase I-like"/>
    <property type="match status" value="1"/>
</dbReference>
<dbReference type="GeneID" id="89956586"/>
<dbReference type="RefSeq" id="XP_064679772.1">
    <property type="nucleotide sequence ID" value="XM_064832069.1"/>
</dbReference>
<dbReference type="CDD" id="cd01650">
    <property type="entry name" value="RT_nLTR_like"/>
    <property type="match status" value="1"/>
</dbReference>
<dbReference type="InterPro" id="IPR000477">
    <property type="entry name" value="RT_dom"/>
</dbReference>
<proteinExistence type="predicted"/>
<dbReference type="PROSITE" id="PS50878">
    <property type="entry name" value="RT_POL"/>
    <property type="match status" value="1"/>
</dbReference>
<gene>
    <name evidence="2" type="ORF">ATC70_012900</name>
</gene>
<sequence length="1917" mass="212471">MSQFSLFFGGYGVANVYGPAQSSDRPSFISDFLSLSVWSDVFNTPWMVMGDFNIHLHSLSTSRQADVAPFVHWLRTHFVNCHPDGLATFPKSNTCIDYIFGHSSLAPRLTNSQLLYMPSRWTDHSLLTVEMLPATASIGPGSWRFNPTLLDDKEFVALLNATVSLFFSGAVGGGSKGVNTSQGSSGDSESTVARWESFKLLLKCCAQKYTRSMKARFKNKVFTLQLERIRALSTSVSGVETRNAIGQTDRVSTASGDAEQQVRQLEVLIEDQIQKETSQNMLRSATRWLEQGERSNKYFYRSIKVRESQQTIQSLKCSTTGDILVEAAAINREAQGFYQRLYTPDAVDAEAIDTLLGNVPTDVRLSSLDGDMLMELPTRDVLLSLLTHAPKSKSPGLDGLPFELYQYLAGVSTDFLDLLVDVLGAAFSGVFPPSWQQTRMVLLFKKGDPQLLVNWRPLSLINSDAKLFTKLIANRMNKVLPKLINPYQTGFLPHRLISDNGWLNQLLMSHLRVVAPDLPQVAVLLDQEKAYDRVHPEYLCRVLLRFGFPGELVSCLSSLFFGTKISVSINGWLGAPVPQLRGLRQGDPLSPLLFNLAFEPLLRSLLACPGLSGVTLSPVNIPRKWKPSPVEVRVDHGTGSRNWTLDFVSGSVAPPPVKILSYADDLEVFLSSPEEWSVLLSVLDLYGRASNAKVNISKTVLVSLSGVSHSAWVALADSTGLQWHDAHSRGAVRYLGYPLYHTESQLQDYLDGVLVKVQRHSNLLKQRNLSIRGAGLVANSLLLSKVYHLLRVVPGGATTASWLKSLTTVVREYLVSFRPGVAWSTLCLPRKFGGVGLVDIADQSLALHLVYLQRLLRPPSPSDFVSSWLVYAFQVYTGHKSILPWFCFPGLYQSRVSSVPALTHLGKLLLRLPKLVPSSGWSARWFLDLPLCSVLSTVPSVRPPRDPSSLDPRFLVSDVSFWQPDLGIVDGVTSHLAWSSRVLRPVFLALNRDRGPVSLVFPPVMDSKIVLSQADYFAMPRSDGATSWMPDCTHWTVSNSSRSAAPVARLSLGALRRYWHPAKGTITSRMGPPLKLPAHLLLSPALWRLFWSLEMPAKAFTPWWRLLHDRVPHRSWCHKIMPTKVLSPACALCGFATEDLYHFVVGCHVKSFFWQDVVSLLSLQELLPSASSIWLALTTFCSGSDLLVIDEDVLIALGAAYSTLWKYHWRCVIDEEPWIASAAINMVRQDHSTLFSSLSLASVQAGTLALPSPLLFNLAFEPLLRTLLACPGLSGVTLSPVNIPRKWKPSPVEVRVDHGTGSRNWTLDFVSGSVAPPPVKILSYADDLEVFLSSPEEWSVLLSVLDLYGRASNAKVNISKTVLVSLSGVSHSAWVALADSTGLQWHDAHSRGAVRYLGYPLYHTESQLQDYLDGVLVKVQRHSNLLKQRNLSIRGAGLVANSLLLSKVYHLLRVVPGGATTASWLKSLTTVVREYLVSFRPGVAWSTLCLPRKFGGVGLVDIADQSLALHLVYLQRLLRPPSPSDFVSSWLVYAFQVYTGHKSILPWFCFPGLYQSRVSSVPVLTHLGKLLLRLPKLVPSSGWSARWFLDLPLCSVLSTVPSVRPPRDPSSLDPRFLVSDVSFWQPDLGIVDGVTSHLAWSSRVLRPVFLALNRDRGPVSLVFPPVMDSKIVLSQADYFAMPRSDGATSWMPDCTHWTVSNSSRSAAPVARLSLGALRRYWHPAKGTITSRMGPPLKLPAHLLLSPALWRLFWSLEMPAKAFTPWWRLLHDRVPHRSWCHKIMPTKVLSPACALCGFATDDLYHFVVGCHVKSFFWQDVVSLLSLQELLPSASSIWLALTTFCSGSDLLVIDEDVLIALGAAYSTLWKYHWRCVIDEEPWIASAAINMVRQDHSTLFSSLSLASVQAGTLALPVITV</sequence>
<protein>
    <recommendedName>
        <fullName evidence="1">Reverse transcriptase domain-containing protein</fullName>
    </recommendedName>
</protein>
<dbReference type="PANTHER" id="PTHR19446">
    <property type="entry name" value="REVERSE TRANSCRIPTASES"/>
    <property type="match status" value="1"/>
</dbReference>
<dbReference type="InterPro" id="IPR043502">
    <property type="entry name" value="DNA/RNA_pol_sf"/>
</dbReference>
<dbReference type="Proteomes" id="UP001304243">
    <property type="component" value="Unassembled WGS sequence"/>
</dbReference>
<organism evidence="2 3">
    <name type="scientific">Mucor velutinosus</name>
    <dbReference type="NCBI Taxonomy" id="708070"/>
    <lineage>
        <taxon>Eukaryota</taxon>
        <taxon>Fungi</taxon>
        <taxon>Fungi incertae sedis</taxon>
        <taxon>Mucoromycota</taxon>
        <taxon>Mucoromycotina</taxon>
        <taxon>Mucoromycetes</taxon>
        <taxon>Mucorales</taxon>
        <taxon>Mucorineae</taxon>
        <taxon>Mucoraceae</taxon>
        <taxon>Mucor</taxon>
    </lineage>
</organism>
<reference evidence="2 3" key="1">
    <citation type="submission" date="2022-11" db="EMBL/GenBank/DDBJ databases">
        <title>Mucor velutinosus strain NIH1002 WGS.</title>
        <authorList>
            <person name="Subramanian P."/>
            <person name="Mullikin J.C."/>
            <person name="Segre J.A."/>
            <person name="Zelazny A.M."/>
        </authorList>
    </citation>
    <scope>NUCLEOTIDE SEQUENCE [LARGE SCALE GENOMIC DNA]</scope>
    <source>
        <strain evidence="2 3">NIH1002</strain>
    </source>
</reference>
<dbReference type="Gene3D" id="3.60.10.10">
    <property type="entry name" value="Endonuclease/exonuclease/phosphatase"/>
    <property type="match status" value="1"/>
</dbReference>
<dbReference type="InterPro" id="IPR036691">
    <property type="entry name" value="Endo/exonu/phosph_ase_sf"/>
</dbReference>
<feature type="domain" description="Reverse transcriptase" evidence="1">
    <location>
        <begin position="424"/>
        <end position="739"/>
    </location>
</feature>
<evidence type="ECO:0000313" key="3">
    <source>
        <dbReference type="Proteomes" id="UP001304243"/>
    </source>
</evidence>
<keyword evidence="3" id="KW-1185">Reference proteome</keyword>
<evidence type="ECO:0000313" key="2">
    <source>
        <dbReference type="EMBL" id="KAK4513106.1"/>
    </source>
</evidence>
<dbReference type="EMBL" id="JASEJX010000019">
    <property type="protein sequence ID" value="KAK4513106.1"/>
    <property type="molecule type" value="Genomic_DNA"/>
</dbReference>
<evidence type="ECO:0000259" key="1">
    <source>
        <dbReference type="PROSITE" id="PS50878"/>
    </source>
</evidence>
<comment type="caution">
    <text evidence="2">The sequence shown here is derived from an EMBL/GenBank/DDBJ whole genome shotgun (WGS) entry which is preliminary data.</text>
</comment>
<dbReference type="SUPFAM" id="SSF56672">
    <property type="entry name" value="DNA/RNA polymerases"/>
    <property type="match status" value="1"/>
</dbReference>
<name>A0AAN7D8V9_9FUNG</name>
<accession>A0AAN7D8V9</accession>